<gene>
    <name evidence="5" type="ORF">GKJPGBOP_07302</name>
</gene>
<comment type="caution">
    <text evidence="5">The sequence shown here is derived from an EMBL/GenBank/DDBJ whole genome shotgun (WGS) entry which is preliminary data.</text>
</comment>
<name>A0A401WE02_STREY</name>
<evidence type="ECO:0000313" key="6">
    <source>
        <dbReference type="Proteomes" id="UP000286746"/>
    </source>
</evidence>
<dbReference type="Proteomes" id="UP000286746">
    <property type="component" value="Unassembled WGS sequence"/>
</dbReference>
<dbReference type="PROSITE" id="PS51186">
    <property type="entry name" value="GNAT"/>
    <property type="match status" value="1"/>
</dbReference>
<evidence type="ECO:0000313" key="5">
    <source>
        <dbReference type="EMBL" id="GCD47532.1"/>
    </source>
</evidence>
<dbReference type="InterPro" id="IPR000182">
    <property type="entry name" value="GNAT_dom"/>
</dbReference>
<evidence type="ECO:0000256" key="2">
    <source>
        <dbReference type="ARBA" id="ARBA00023315"/>
    </source>
</evidence>
<evidence type="ECO:0000259" key="4">
    <source>
        <dbReference type="PROSITE" id="PS51186"/>
    </source>
</evidence>
<organism evidence="5 6">
    <name type="scientific">Streptomyces paromomycinus</name>
    <name type="common">Streptomyces rimosus subsp. paromomycinus</name>
    <dbReference type="NCBI Taxonomy" id="92743"/>
    <lineage>
        <taxon>Bacteria</taxon>
        <taxon>Bacillati</taxon>
        <taxon>Actinomycetota</taxon>
        <taxon>Actinomycetes</taxon>
        <taxon>Kitasatosporales</taxon>
        <taxon>Streptomycetaceae</taxon>
        <taxon>Streptomyces</taxon>
    </lineage>
</organism>
<dbReference type="EMBL" id="BHZD01000001">
    <property type="protein sequence ID" value="GCD47532.1"/>
    <property type="molecule type" value="Genomic_DNA"/>
</dbReference>
<protein>
    <submittedName>
        <fullName evidence="5">Acetyltransferase</fullName>
    </submittedName>
</protein>
<dbReference type="InterPro" id="IPR016181">
    <property type="entry name" value="Acyl_CoA_acyltransferase"/>
</dbReference>
<feature type="domain" description="N-acetyltransferase" evidence="4">
    <location>
        <begin position="13"/>
        <end position="176"/>
    </location>
</feature>
<reference evidence="5 6" key="1">
    <citation type="submission" date="2018-11" db="EMBL/GenBank/DDBJ databases">
        <title>Whole genome sequence of Streptomyces paromomycinus NBRC 15454(T).</title>
        <authorList>
            <person name="Komaki H."/>
            <person name="Tamura T."/>
        </authorList>
    </citation>
    <scope>NUCLEOTIDE SEQUENCE [LARGE SCALE GENOMIC DNA]</scope>
    <source>
        <strain evidence="5 6">NBRC 15454</strain>
    </source>
</reference>
<dbReference type="GO" id="GO:0005737">
    <property type="term" value="C:cytoplasm"/>
    <property type="evidence" value="ECO:0007669"/>
    <property type="project" value="TreeGrafter"/>
</dbReference>
<dbReference type="InterPro" id="IPR051531">
    <property type="entry name" value="N-acetyltransferase"/>
</dbReference>
<dbReference type="SUPFAM" id="SSF55729">
    <property type="entry name" value="Acyl-CoA N-acyltransferases (Nat)"/>
    <property type="match status" value="1"/>
</dbReference>
<evidence type="ECO:0000256" key="3">
    <source>
        <dbReference type="ARBA" id="ARBA00038502"/>
    </source>
</evidence>
<dbReference type="GO" id="GO:0008999">
    <property type="term" value="F:protein-N-terminal-alanine acetyltransferase activity"/>
    <property type="evidence" value="ECO:0007669"/>
    <property type="project" value="TreeGrafter"/>
</dbReference>
<dbReference type="Gene3D" id="3.40.630.30">
    <property type="match status" value="1"/>
</dbReference>
<keyword evidence="2" id="KW-0012">Acyltransferase</keyword>
<keyword evidence="6" id="KW-1185">Reference proteome</keyword>
<evidence type="ECO:0000256" key="1">
    <source>
        <dbReference type="ARBA" id="ARBA00022679"/>
    </source>
</evidence>
<comment type="similarity">
    <text evidence="3">Belongs to the acetyltransferase family. RimJ subfamily.</text>
</comment>
<dbReference type="AlphaFoldDB" id="A0A401WE02"/>
<dbReference type="RefSeq" id="WP_125057622.1">
    <property type="nucleotide sequence ID" value="NZ_BHZD01000001.1"/>
</dbReference>
<keyword evidence="1 5" id="KW-0808">Transferase</keyword>
<dbReference type="PANTHER" id="PTHR43792:SF8">
    <property type="entry name" value="[RIBOSOMAL PROTEIN US5]-ALANINE N-ACETYLTRANSFERASE"/>
    <property type="match status" value="1"/>
</dbReference>
<sequence length="187" mass="20833">MPDQSFLVRGPRVAVRRISFEDREEIAALTRESAALHHPWIPARDTTEEAFRAYVAKFDQPTHEGFVVCLREGGAIVGGVNINNIVRGGIQSGALGYVAYASTTGHGYMTEGLRLVVRYAFTELGLHRLEANIQPGNVSSVRLVERLGFRLEGHSPRFQYVDGAWRDHERWAVTAEMTEQAIGSDPR</sequence>
<dbReference type="PANTHER" id="PTHR43792">
    <property type="entry name" value="GNAT FAMILY, PUTATIVE (AFU_ORTHOLOGUE AFUA_3G00765)-RELATED-RELATED"/>
    <property type="match status" value="1"/>
</dbReference>
<accession>A0A401WE02</accession>
<dbReference type="Pfam" id="PF13302">
    <property type="entry name" value="Acetyltransf_3"/>
    <property type="match status" value="1"/>
</dbReference>
<proteinExistence type="inferred from homology"/>